<dbReference type="InterPro" id="IPR015943">
    <property type="entry name" value="WD40/YVTN_repeat-like_dom_sf"/>
</dbReference>
<evidence type="ECO:0000256" key="4">
    <source>
        <dbReference type="ARBA" id="ARBA00022737"/>
    </source>
</evidence>
<feature type="region of interest" description="Disordered" evidence="9">
    <location>
        <begin position="234"/>
        <end position="258"/>
    </location>
</feature>
<dbReference type="GO" id="GO:0005669">
    <property type="term" value="C:transcription factor TFIID complex"/>
    <property type="evidence" value="ECO:0007669"/>
    <property type="project" value="TreeGrafter"/>
</dbReference>
<evidence type="ECO:0000256" key="5">
    <source>
        <dbReference type="ARBA" id="ARBA00023015"/>
    </source>
</evidence>
<evidence type="ECO:0000256" key="6">
    <source>
        <dbReference type="ARBA" id="ARBA00023163"/>
    </source>
</evidence>
<evidence type="ECO:0000256" key="9">
    <source>
        <dbReference type="SAM" id="MobiDB-lite"/>
    </source>
</evidence>
<keyword evidence="3 8" id="KW-0853">WD repeat</keyword>
<dbReference type="CDD" id="cd00200">
    <property type="entry name" value="WD40"/>
    <property type="match status" value="1"/>
</dbReference>
<keyword evidence="6" id="KW-0804">Transcription</keyword>
<keyword evidence="7" id="KW-0539">Nucleus</keyword>
<name>A0A9P0MTX6_NEZVI</name>
<dbReference type="Pfam" id="PF00400">
    <property type="entry name" value="WD40"/>
    <property type="match status" value="5"/>
</dbReference>
<evidence type="ECO:0000259" key="10">
    <source>
        <dbReference type="Pfam" id="PF04494"/>
    </source>
</evidence>
<dbReference type="GO" id="GO:0016251">
    <property type="term" value="F:RNA polymerase II general transcription initiation factor activity"/>
    <property type="evidence" value="ECO:0007669"/>
    <property type="project" value="TreeGrafter"/>
</dbReference>
<dbReference type="OrthoDB" id="10266330at2759"/>
<dbReference type="AlphaFoldDB" id="A0A9P0MTX6"/>
<feature type="repeat" description="WD" evidence="8">
    <location>
        <begin position="499"/>
        <end position="533"/>
    </location>
</feature>
<dbReference type="InterPro" id="IPR001680">
    <property type="entry name" value="WD40_rpt"/>
</dbReference>
<evidence type="ECO:0000256" key="8">
    <source>
        <dbReference type="PROSITE-ProRule" id="PRU00221"/>
    </source>
</evidence>
<gene>
    <name evidence="11" type="ORF">NEZAVI_LOCUS12786</name>
</gene>
<keyword evidence="12" id="KW-1185">Reference proteome</keyword>
<dbReference type="Proteomes" id="UP001152798">
    <property type="component" value="Chromosome 6"/>
</dbReference>
<dbReference type="InterPro" id="IPR020472">
    <property type="entry name" value="WD40_PAC1"/>
</dbReference>
<evidence type="ECO:0000256" key="3">
    <source>
        <dbReference type="ARBA" id="ARBA00022574"/>
    </source>
</evidence>
<dbReference type="InterPro" id="IPR019775">
    <property type="entry name" value="WD40_repeat_CS"/>
</dbReference>
<accession>A0A9P0MTX6</accession>
<feature type="repeat" description="WD" evidence="8">
    <location>
        <begin position="406"/>
        <end position="447"/>
    </location>
</feature>
<comment type="subcellular location">
    <subcellularLocation>
        <location evidence="1">Nucleus</location>
    </subcellularLocation>
</comment>
<dbReference type="InterPro" id="IPR007582">
    <property type="entry name" value="TFIID_NTD2"/>
</dbReference>
<reference evidence="11" key="1">
    <citation type="submission" date="2022-01" db="EMBL/GenBank/DDBJ databases">
        <authorList>
            <person name="King R."/>
        </authorList>
    </citation>
    <scope>NUCLEOTIDE SEQUENCE</scope>
</reference>
<dbReference type="EMBL" id="OV725082">
    <property type="protein sequence ID" value="CAH1404365.1"/>
    <property type="molecule type" value="Genomic_DNA"/>
</dbReference>
<dbReference type="PRINTS" id="PR00320">
    <property type="entry name" value="GPROTEINBRPT"/>
</dbReference>
<protein>
    <recommendedName>
        <fullName evidence="10">TFIID subunit TAF5 NTD2 domain-containing protein</fullName>
    </recommendedName>
</protein>
<dbReference type="PANTHER" id="PTHR19879:SF1">
    <property type="entry name" value="CANNONBALL-RELATED"/>
    <property type="match status" value="1"/>
</dbReference>
<dbReference type="Gene3D" id="1.25.40.500">
    <property type="entry name" value="TFIID subunit TAF5, NTD2 domain"/>
    <property type="match status" value="1"/>
</dbReference>
<keyword evidence="4" id="KW-0677">Repeat</keyword>
<evidence type="ECO:0000256" key="2">
    <source>
        <dbReference type="ARBA" id="ARBA00009435"/>
    </source>
</evidence>
<evidence type="ECO:0000313" key="11">
    <source>
        <dbReference type="EMBL" id="CAH1404365.1"/>
    </source>
</evidence>
<evidence type="ECO:0000313" key="12">
    <source>
        <dbReference type="Proteomes" id="UP001152798"/>
    </source>
</evidence>
<comment type="similarity">
    <text evidence="2">Belongs to the WD repeat TAF5 family.</text>
</comment>
<dbReference type="Gene3D" id="2.130.10.10">
    <property type="entry name" value="YVTN repeat-like/Quinoprotein amine dehydrogenase"/>
    <property type="match status" value="2"/>
</dbReference>
<dbReference type="SMART" id="SM00320">
    <property type="entry name" value="WD40"/>
    <property type="match status" value="6"/>
</dbReference>
<proteinExistence type="inferred from homology"/>
<dbReference type="PROSITE" id="PS50294">
    <property type="entry name" value="WD_REPEATS_REGION"/>
    <property type="match status" value="4"/>
</dbReference>
<dbReference type="Gene3D" id="3.30.420.10">
    <property type="entry name" value="Ribonuclease H-like superfamily/Ribonuclease H"/>
    <property type="match status" value="1"/>
</dbReference>
<dbReference type="SUPFAM" id="SSF50978">
    <property type="entry name" value="WD40 repeat-like"/>
    <property type="match status" value="1"/>
</dbReference>
<dbReference type="Pfam" id="PF04494">
    <property type="entry name" value="TFIID_NTD2"/>
    <property type="match status" value="1"/>
</dbReference>
<dbReference type="SUPFAM" id="SSF160897">
    <property type="entry name" value="Taf5 N-terminal domain-like"/>
    <property type="match status" value="1"/>
</dbReference>
<organism evidence="11 12">
    <name type="scientific">Nezara viridula</name>
    <name type="common">Southern green stink bug</name>
    <name type="synonym">Cimex viridulus</name>
    <dbReference type="NCBI Taxonomy" id="85310"/>
    <lineage>
        <taxon>Eukaryota</taxon>
        <taxon>Metazoa</taxon>
        <taxon>Ecdysozoa</taxon>
        <taxon>Arthropoda</taxon>
        <taxon>Hexapoda</taxon>
        <taxon>Insecta</taxon>
        <taxon>Pterygota</taxon>
        <taxon>Neoptera</taxon>
        <taxon>Paraneoptera</taxon>
        <taxon>Hemiptera</taxon>
        <taxon>Heteroptera</taxon>
        <taxon>Panheteroptera</taxon>
        <taxon>Pentatomomorpha</taxon>
        <taxon>Pentatomoidea</taxon>
        <taxon>Pentatomidae</taxon>
        <taxon>Pentatominae</taxon>
        <taxon>Nezara</taxon>
    </lineage>
</organism>
<dbReference type="PANTHER" id="PTHR19879">
    <property type="entry name" value="TRANSCRIPTION INITIATION FACTOR TFIID"/>
    <property type="match status" value="1"/>
</dbReference>
<dbReference type="PROSITE" id="PS50082">
    <property type="entry name" value="WD_REPEATS_2"/>
    <property type="match status" value="4"/>
</dbReference>
<keyword evidence="5" id="KW-0805">Transcription regulation</keyword>
<dbReference type="GO" id="GO:0003676">
    <property type="term" value="F:nucleic acid binding"/>
    <property type="evidence" value="ECO:0007669"/>
    <property type="project" value="InterPro"/>
</dbReference>
<feature type="repeat" description="WD" evidence="8">
    <location>
        <begin position="448"/>
        <end position="489"/>
    </location>
</feature>
<dbReference type="GO" id="GO:0006367">
    <property type="term" value="P:transcription initiation at RNA polymerase II promoter"/>
    <property type="evidence" value="ECO:0007669"/>
    <property type="project" value="TreeGrafter"/>
</dbReference>
<dbReference type="PROSITE" id="PS00678">
    <property type="entry name" value="WD_REPEATS_1"/>
    <property type="match status" value="1"/>
</dbReference>
<evidence type="ECO:0000256" key="7">
    <source>
        <dbReference type="ARBA" id="ARBA00023242"/>
    </source>
</evidence>
<dbReference type="InterPro" id="IPR037264">
    <property type="entry name" value="TFIID_NTD2_sf"/>
</dbReference>
<feature type="repeat" description="WD" evidence="8">
    <location>
        <begin position="364"/>
        <end position="405"/>
    </location>
</feature>
<dbReference type="InterPro" id="IPR036397">
    <property type="entry name" value="RNaseH_sf"/>
</dbReference>
<evidence type="ECO:0000256" key="1">
    <source>
        <dbReference type="ARBA" id="ARBA00004123"/>
    </source>
</evidence>
<feature type="compositionally biased region" description="Acidic residues" evidence="9">
    <location>
        <begin position="246"/>
        <end position="258"/>
    </location>
</feature>
<sequence>MGSFKRERHKNLFPHEATFVSCEELLFMMELYEPDPLTDKLLAYFRRRRYIDGDVILKPDLNITPEENILISNIEKDTSRPNVATYSTAVTDIGLAEQQFTLLKNWIAELSEEQCQNELSPVLMPLLFHLYLDSLRSTPRPSSLKFLKRLSSSLISEEWSQLYEQLVSLHSSLDISNQPLVKLFRESKYEVSVSSRSIALLRKFLSSKTLHILIPSFQTWFEFAVSTEDILSSEEEMPTSGLSGNCDEEEIDEHDDEEYTTVTDKDMVDLMNEINNKRLQPTPPPPLLLYTAHKTEGIVCGRVSGECKLAATGDQKSEVRVWGLGDTKLTPQLHPSYFSSVPLAAFTEPINDSKLQNEKQMWSLRGHSDTVYDVAFLSDSEYLISVSFDSTMRLWKLSDYSCAAVYRGHSSPVWGVAVSPIANYVATASHDKTARLWSLDRTFPLRVMAGHHQDVTCVAFHPNGSYLATGSPDRTLRLWSVTDGSLVRVLGCQPGQGGVGTLAFSPNGQYVASAGDDRYVWLWDLARGSLIQQLSGHTSRVISVDWSHDGSTQDTAATHKASSTQQWLQKNIPEFISASDWRSESPNLNPLDYRLWSQLERMACHRAHPNLKSLNLWSEQFDGEIEPKKYVTQCSTLLSLQYSTKNALVAVGLS</sequence>
<dbReference type="InterPro" id="IPR036322">
    <property type="entry name" value="WD40_repeat_dom_sf"/>
</dbReference>
<feature type="domain" description="TFIID subunit TAF5 NTD2" evidence="10">
    <location>
        <begin position="96"/>
        <end position="210"/>
    </location>
</feature>